<evidence type="ECO:0000259" key="2">
    <source>
        <dbReference type="Pfam" id="PF18962"/>
    </source>
</evidence>
<dbReference type="STRING" id="216903.SAMN05444371_0438"/>
<dbReference type="Pfam" id="PF18962">
    <property type="entry name" value="Por_Secre_tail"/>
    <property type="match status" value="1"/>
</dbReference>
<dbReference type="AlphaFoldDB" id="A0A1M6NIM7"/>
<dbReference type="EMBL" id="FRAM01000001">
    <property type="protein sequence ID" value="SHJ95506.1"/>
    <property type="molecule type" value="Genomic_DNA"/>
</dbReference>
<dbReference type="NCBIfam" id="TIGR04183">
    <property type="entry name" value="Por_Secre_tail"/>
    <property type="match status" value="1"/>
</dbReference>
<keyword evidence="4" id="KW-1185">Reference proteome</keyword>
<reference evidence="4" key="1">
    <citation type="submission" date="2016-11" db="EMBL/GenBank/DDBJ databases">
        <authorList>
            <person name="Varghese N."/>
            <person name="Submissions S."/>
        </authorList>
    </citation>
    <scope>NUCLEOTIDE SEQUENCE [LARGE SCALE GENOMIC DNA]</scope>
    <source>
        <strain evidence="4">DSM 18016</strain>
    </source>
</reference>
<dbReference type="Proteomes" id="UP000184498">
    <property type="component" value="Unassembled WGS sequence"/>
</dbReference>
<proteinExistence type="predicted"/>
<organism evidence="3 4">
    <name type="scientific">Epilithonimonas mollis</name>
    <dbReference type="NCBI Taxonomy" id="216903"/>
    <lineage>
        <taxon>Bacteria</taxon>
        <taxon>Pseudomonadati</taxon>
        <taxon>Bacteroidota</taxon>
        <taxon>Flavobacteriia</taxon>
        <taxon>Flavobacteriales</taxon>
        <taxon>Weeksellaceae</taxon>
        <taxon>Chryseobacterium group</taxon>
        <taxon>Epilithonimonas</taxon>
    </lineage>
</organism>
<sequence>MKLLYFLIFTTNLVVAQNPDLLNTKWQITKIVGELLPGNLYAPSMPYQQSTTFSTSPPQLSISFFNNVSANLTFSGDNMFSVNNKSCTSGDYMDDNGQVNQFFGLLCSFFNVGNGHYYSIQDNGNEKTLIISNSIFQEIHFKSANLSVKENEFAKINMYPNPATDYIIVDNLKPNSSLELLDSSGKLVKTISSIKFDRTELNIKNLPSGIYYLKVDGQPIQKIIKK</sequence>
<dbReference type="InterPro" id="IPR026444">
    <property type="entry name" value="Secre_tail"/>
</dbReference>
<evidence type="ECO:0000313" key="4">
    <source>
        <dbReference type="Proteomes" id="UP000184498"/>
    </source>
</evidence>
<protein>
    <submittedName>
        <fullName evidence="3">Por secretion system C-terminal sorting domain-containing protein</fullName>
    </submittedName>
</protein>
<feature type="domain" description="Secretion system C-terminal sorting" evidence="2">
    <location>
        <begin position="158"/>
        <end position="223"/>
    </location>
</feature>
<dbReference type="OrthoDB" id="1256754at2"/>
<gene>
    <name evidence="3" type="ORF">SAMN05444371_0438</name>
</gene>
<accession>A0A1M6NIM7</accession>
<keyword evidence="1" id="KW-0732">Signal</keyword>
<evidence type="ECO:0000313" key="3">
    <source>
        <dbReference type="EMBL" id="SHJ95506.1"/>
    </source>
</evidence>
<evidence type="ECO:0000256" key="1">
    <source>
        <dbReference type="ARBA" id="ARBA00022729"/>
    </source>
</evidence>
<name>A0A1M6NIM7_9FLAO</name>
<dbReference type="RefSeq" id="WP_072996214.1">
    <property type="nucleotide sequence ID" value="NZ_FRAM01000001.1"/>
</dbReference>